<dbReference type="InterPro" id="IPR013154">
    <property type="entry name" value="ADH-like_N"/>
</dbReference>
<keyword evidence="9" id="KW-1185">Reference proteome</keyword>
<reference evidence="8 9" key="1">
    <citation type="submission" date="2022-09" db="EMBL/GenBank/DDBJ databases">
        <authorList>
            <person name="Palmer J.M."/>
        </authorList>
    </citation>
    <scope>NUCLEOTIDE SEQUENCE [LARGE SCALE GENOMIC DNA]</scope>
    <source>
        <strain evidence="8 9">DSM 7382</strain>
    </source>
</reference>
<dbReference type="PANTHER" id="PTHR42940">
    <property type="entry name" value="ALCOHOL DEHYDROGENASE 1-RELATED"/>
    <property type="match status" value="1"/>
</dbReference>
<keyword evidence="4 6" id="KW-0862">Zinc</keyword>
<dbReference type="InterPro" id="IPR013149">
    <property type="entry name" value="ADH-like_C"/>
</dbReference>
<gene>
    <name evidence="8" type="ORF">QCA50_002220</name>
</gene>
<keyword evidence="3 6" id="KW-0479">Metal-binding</keyword>
<organism evidence="8 9">
    <name type="scientific">Cerrena zonata</name>
    <dbReference type="NCBI Taxonomy" id="2478898"/>
    <lineage>
        <taxon>Eukaryota</taxon>
        <taxon>Fungi</taxon>
        <taxon>Dikarya</taxon>
        <taxon>Basidiomycota</taxon>
        <taxon>Agaricomycotina</taxon>
        <taxon>Agaricomycetes</taxon>
        <taxon>Polyporales</taxon>
        <taxon>Cerrenaceae</taxon>
        <taxon>Cerrena</taxon>
    </lineage>
</organism>
<dbReference type="InterPro" id="IPR036291">
    <property type="entry name" value="NAD(P)-bd_dom_sf"/>
</dbReference>
<dbReference type="Gene3D" id="3.90.180.10">
    <property type="entry name" value="Medium-chain alcohol dehydrogenases, catalytic domain"/>
    <property type="match status" value="1"/>
</dbReference>
<evidence type="ECO:0000256" key="4">
    <source>
        <dbReference type="ARBA" id="ARBA00022833"/>
    </source>
</evidence>
<dbReference type="PANTHER" id="PTHR42940:SF8">
    <property type="entry name" value="VACUOLAR PROTEIN SORTING-ASSOCIATED PROTEIN 11"/>
    <property type="match status" value="1"/>
</dbReference>
<dbReference type="InterPro" id="IPR011032">
    <property type="entry name" value="GroES-like_sf"/>
</dbReference>
<evidence type="ECO:0000313" key="9">
    <source>
        <dbReference type="Proteomes" id="UP001385951"/>
    </source>
</evidence>
<dbReference type="SMART" id="SM00829">
    <property type="entry name" value="PKS_ER"/>
    <property type="match status" value="1"/>
</dbReference>
<accession>A0AAW0GQZ0</accession>
<dbReference type="SUPFAM" id="SSF51735">
    <property type="entry name" value="NAD(P)-binding Rossmann-fold domains"/>
    <property type="match status" value="1"/>
</dbReference>
<evidence type="ECO:0000259" key="7">
    <source>
        <dbReference type="SMART" id="SM00829"/>
    </source>
</evidence>
<dbReference type="SUPFAM" id="SSF50129">
    <property type="entry name" value="GroES-like"/>
    <property type="match status" value="1"/>
</dbReference>
<evidence type="ECO:0000256" key="5">
    <source>
        <dbReference type="ARBA" id="ARBA00023002"/>
    </source>
</evidence>
<name>A0AAW0GQZ0_9APHY</name>
<dbReference type="Pfam" id="PF00107">
    <property type="entry name" value="ADH_zinc_N"/>
    <property type="match status" value="1"/>
</dbReference>
<dbReference type="Proteomes" id="UP001385951">
    <property type="component" value="Unassembled WGS sequence"/>
</dbReference>
<sequence length="356" mass="38328">MEALPSTMKAYRFNPITHELVLKEIPIPKLRSDQILVRILAAGVCHSDVSAVFHPDAVQLDPPLEGDTFTMGHEGAGVVVELGSDVVGKYPHITQGTYVAVHDGCDTCGMCKGGRQNLCVEQPLHGLGSDGTWAEYMAISAHSAVPVKRDITPEIVAVATDAALTPYHALKTVGKVQSGDTVLIVGCGGLGQNAVQIAKNCLGARIVIACDRKEESLHLALEGGADYAVPPDQLEELIRKEQFTIDVAFDFVGVQATFDQVIALIPSGGKVVLVGIGSHFIKVHLQVAILREIQILGCFWGTRGELAEVLEAIGDGKIKPRVESRSFDECIQVLEELRDGKVSARAAIRWPYRNKL</sequence>
<comment type="caution">
    <text evidence="8">The sequence shown here is derived from an EMBL/GenBank/DDBJ whole genome shotgun (WGS) entry which is preliminary data.</text>
</comment>
<dbReference type="AlphaFoldDB" id="A0AAW0GQZ0"/>
<keyword evidence="5" id="KW-0560">Oxidoreductase</keyword>
<comment type="similarity">
    <text evidence="2 6">Belongs to the zinc-containing alcohol dehydrogenase family.</text>
</comment>
<dbReference type="Pfam" id="PF08240">
    <property type="entry name" value="ADH_N"/>
    <property type="match status" value="1"/>
</dbReference>
<dbReference type="GO" id="GO:0016491">
    <property type="term" value="F:oxidoreductase activity"/>
    <property type="evidence" value="ECO:0007669"/>
    <property type="project" value="UniProtKB-KW"/>
</dbReference>
<evidence type="ECO:0000313" key="8">
    <source>
        <dbReference type="EMBL" id="KAK7695032.1"/>
    </source>
</evidence>
<comment type="cofactor">
    <cofactor evidence="1 6">
        <name>Zn(2+)</name>
        <dbReference type="ChEBI" id="CHEBI:29105"/>
    </cofactor>
</comment>
<feature type="domain" description="Enoyl reductase (ER)" evidence="7">
    <location>
        <begin position="17"/>
        <end position="348"/>
    </location>
</feature>
<dbReference type="CDD" id="cd08254">
    <property type="entry name" value="hydroxyacyl_CoA_DH"/>
    <property type="match status" value="1"/>
</dbReference>
<dbReference type="PROSITE" id="PS00059">
    <property type="entry name" value="ADH_ZINC"/>
    <property type="match status" value="1"/>
</dbReference>
<dbReference type="GO" id="GO:0008270">
    <property type="term" value="F:zinc ion binding"/>
    <property type="evidence" value="ECO:0007669"/>
    <property type="project" value="InterPro"/>
</dbReference>
<evidence type="ECO:0000256" key="1">
    <source>
        <dbReference type="ARBA" id="ARBA00001947"/>
    </source>
</evidence>
<protein>
    <recommendedName>
        <fullName evidence="7">Enoyl reductase (ER) domain-containing protein</fullName>
    </recommendedName>
</protein>
<dbReference type="InterPro" id="IPR002328">
    <property type="entry name" value="ADH_Zn_CS"/>
</dbReference>
<dbReference type="InterPro" id="IPR020843">
    <property type="entry name" value="ER"/>
</dbReference>
<proteinExistence type="inferred from homology"/>
<evidence type="ECO:0000256" key="2">
    <source>
        <dbReference type="ARBA" id="ARBA00008072"/>
    </source>
</evidence>
<dbReference type="EMBL" id="JASBNA010000002">
    <property type="protein sequence ID" value="KAK7695032.1"/>
    <property type="molecule type" value="Genomic_DNA"/>
</dbReference>
<evidence type="ECO:0000256" key="6">
    <source>
        <dbReference type="RuleBase" id="RU361277"/>
    </source>
</evidence>
<evidence type="ECO:0000256" key="3">
    <source>
        <dbReference type="ARBA" id="ARBA00022723"/>
    </source>
</evidence>
<dbReference type="Gene3D" id="3.40.50.720">
    <property type="entry name" value="NAD(P)-binding Rossmann-like Domain"/>
    <property type="match status" value="1"/>
</dbReference>